<reference evidence="2 3" key="1">
    <citation type="submission" date="2016-12" db="EMBL/GenBank/DDBJ databases">
        <authorList>
            <person name="Song W.-J."/>
            <person name="Kurnit D.M."/>
        </authorList>
    </citation>
    <scope>NUCLEOTIDE SEQUENCE [LARGE SCALE GENOMIC DNA]</scope>
    <source>
        <strain evidence="2 3">DSM 18488</strain>
    </source>
</reference>
<name>A0A1M7YKA9_9BACT</name>
<dbReference type="Gene3D" id="3.30.450.20">
    <property type="entry name" value="PAS domain"/>
    <property type="match status" value="1"/>
</dbReference>
<keyword evidence="3" id="KW-1185">Reference proteome</keyword>
<dbReference type="InterPro" id="IPR035965">
    <property type="entry name" value="PAS-like_dom_sf"/>
</dbReference>
<dbReference type="RefSeq" id="WP_073616639.1">
    <property type="nucleotide sequence ID" value="NZ_FRFE01000045.1"/>
</dbReference>
<dbReference type="GO" id="GO:0006355">
    <property type="term" value="P:regulation of DNA-templated transcription"/>
    <property type="evidence" value="ECO:0007669"/>
    <property type="project" value="InterPro"/>
</dbReference>
<dbReference type="PROSITE" id="PS50112">
    <property type="entry name" value="PAS"/>
    <property type="match status" value="1"/>
</dbReference>
<dbReference type="SUPFAM" id="SSF55785">
    <property type="entry name" value="PYP-like sensor domain (PAS domain)"/>
    <property type="match status" value="1"/>
</dbReference>
<evidence type="ECO:0000313" key="2">
    <source>
        <dbReference type="EMBL" id="SHO53054.1"/>
    </source>
</evidence>
<dbReference type="Pfam" id="PF00989">
    <property type="entry name" value="PAS"/>
    <property type="match status" value="1"/>
</dbReference>
<dbReference type="STRING" id="1121416.SAMN02745220_04906"/>
<gene>
    <name evidence="2" type="ORF">SAMN02745220_04906</name>
</gene>
<evidence type="ECO:0000313" key="3">
    <source>
        <dbReference type="Proteomes" id="UP000184603"/>
    </source>
</evidence>
<sequence length="104" mass="11432">MPKPLPNVTYDIQSVLDSALNVSLITVTTQGLITGFSRGSERMLGYSAGEIIGEKTPLEFHDYDEVKKRGNELEELLGYPVDGFQVFVAEVDMTLPPKTSPLQS</sequence>
<dbReference type="SMART" id="SM00091">
    <property type="entry name" value="PAS"/>
    <property type="match status" value="1"/>
</dbReference>
<evidence type="ECO:0000259" key="1">
    <source>
        <dbReference type="PROSITE" id="PS50112"/>
    </source>
</evidence>
<dbReference type="CDD" id="cd00130">
    <property type="entry name" value="PAS"/>
    <property type="match status" value="1"/>
</dbReference>
<dbReference type="InterPro" id="IPR000014">
    <property type="entry name" value="PAS"/>
</dbReference>
<dbReference type="Proteomes" id="UP000184603">
    <property type="component" value="Unassembled WGS sequence"/>
</dbReference>
<accession>A0A1M7YKA9</accession>
<dbReference type="AlphaFoldDB" id="A0A1M7YKA9"/>
<dbReference type="EMBL" id="FRFE01000045">
    <property type="protein sequence ID" value="SHO53054.1"/>
    <property type="molecule type" value="Genomic_DNA"/>
</dbReference>
<feature type="domain" description="PAS" evidence="1">
    <location>
        <begin position="8"/>
        <end position="80"/>
    </location>
</feature>
<proteinExistence type="predicted"/>
<dbReference type="OrthoDB" id="9810730at2"/>
<organism evidence="2 3">
    <name type="scientific">Desulfopila aestuarii DSM 18488</name>
    <dbReference type="NCBI Taxonomy" id="1121416"/>
    <lineage>
        <taxon>Bacteria</taxon>
        <taxon>Pseudomonadati</taxon>
        <taxon>Thermodesulfobacteriota</taxon>
        <taxon>Desulfobulbia</taxon>
        <taxon>Desulfobulbales</taxon>
        <taxon>Desulfocapsaceae</taxon>
        <taxon>Desulfopila</taxon>
    </lineage>
</organism>
<dbReference type="InterPro" id="IPR013767">
    <property type="entry name" value="PAS_fold"/>
</dbReference>
<protein>
    <submittedName>
        <fullName evidence="2">PAS domain S-box-containing protein</fullName>
    </submittedName>
</protein>